<name>A0A8E2ERI9_9PEZI</name>
<organism evidence="1 2">
    <name type="scientific">Glonium stellatum</name>
    <dbReference type="NCBI Taxonomy" id="574774"/>
    <lineage>
        <taxon>Eukaryota</taxon>
        <taxon>Fungi</taxon>
        <taxon>Dikarya</taxon>
        <taxon>Ascomycota</taxon>
        <taxon>Pezizomycotina</taxon>
        <taxon>Dothideomycetes</taxon>
        <taxon>Pleosporomycetidae</taxon>
        <taxon>Gloniales</taxon>
        <taxon>Gloniaceae</taxon>
        <taxon>Glonium</taxon>
    </lineage>
</organism>
<dbReference type="Proteomes" id="UP000250140">
    <property type="component" value="Unassembled WGS sequence"/>
</dbReference>
<keyword evidence="2" id="KW-1185">Reference proteome</keyword>
<dbReference type="AlphaFoldDB" id="A0A8E2ERI9"/>
<dbReference type="OrthoDB" id="2830640at2759"/>
<gene>
    <name evidence="1" type="ORF">AOQ84DRAFT_302541</name>
</gene>
<accession>A0A8E2ERI9</accession>
<protein>
    <submittedName>
        <fullName evidence="1">Uncharacterized protein</fullName>
    </submittedName>
</protein>
<evidence type="ECO:0000313" key="1">
    <source>
        <dbReference type="EMBL" id="OCL03571.1"/>
    </source>
</evidence>
<dbReference type="EMBL" id="KV750709">
    <property type="protein sequence ID" value="OCL03571.1"/>
    <property type="molecule type" value="Genomic_DNA"/>
</dbReference>
<sequence>MASSPPSQKKSSEPSVSFSSFETSAAIIERTRSKIAKPIHWKSLDEDGARSFIKVPPQRDKRKNLGNNRFRLLYVVVDCPDMSQLYKQESLLQTAADYGWTNERFRFFIKNNTAGSAVIESTESISFIAQTPRDDNYPFFSFSISDKCLEGHQRNPDWVCLFFAGSDTDLDVVESVLCRDPFPNDYVAPLSPDFMILPVALLRWQVDQITAGLTALKDKIREQDEVLLKNMNFKTARTNMFQFKSIRMNFFQMRQMHWMLHRRWSFAQEFAGNLTKCFDRIEKRNSDDGPVAYSAILRDTVQSQEAILGTLLNDLDSTPLRMDTQQTMLDNQTSIMIAKNSDMAAEEARRDSASMRTLAVVALIFLPGTFVAVR</sequence>
<reference evidence="1 2" key="1">
    <citation type="journal article" date="2016" name="Nat. Commun.">
        <title>Ectomycorrhizal ecology is imprinted in the genome of the dominant symbiotic fungus Cenococcum geophilum.</title>
        <authorList>
            <consortium name="DOE Joint Genome Institute"/>
            <person name="Peter M."/>
            <person name="Kohler A."/>
            <person name="Ohm R.A."/>
            <person name="Kuo A."/>
            <person name="Krutzmann J."/>
            <person name="Morin E."/>
            <person name="Arend M."/>
            <person name="Barry K.W."/>
            <person name="Binder M."/>
            <person name="Choi C."/>
            <person name="Clum A."/>
            <person name="Copeland A."/>
            <person name="Grisel N."/>
            <person name="Haridas S."/>
            <person name="Kipfer T."/>
            <person name="LaButti K."/>
            <person name="Lindquist E."/>
            <person name="Lipzen A."/>
            <person name="Maire R."/>
            <person name="Meier B."/>
            <person name="Mihaltcheva S."/>
            <person name="Molinier V."/>
            <person name="Murat C."/>
            <person name="Poggeler S."/>
            <person name="Quandt C.A."/>
            <person name="Sperisen C."/>
            <person name="Tritt A."/>
            <person name="Tisserant E."/>
            <person name="Crous P.W."/>
            <person name="Henrissat B."/>
            <person name="Nehls U."/>
            <person name="Egli S."/>
            <person name="Spatafora J.W."/>
            <person name="Grigoriev I.V."/>
            <person name="Martin F.M."/>
        </authorList>
    </citation>
    <scope>NUCLEOTIDE SEQUENCE [LARGE SCALE GENOMIC DNA]</scope>
    <source>
        <strain evidence="1 2">CBS 207.34</strain>
    </source>
</reference>
<proteinExistence type="predicted"/>
<evidence type="ECO:0000313" key="2">
    <source>
        <dbReference type="Proteomes" id="UP000250140"/>
    </source>
</evidence>